<dbReference type="GO" id="GO:0006338">
    <property type="term" value="P:chromatin remodeling"/>
    <property type="evidence" value="ECO:0007669"/>
    <property type="project" value="TreeGrafter"/>
</dbReference>
<evidence type="ECO:0000256" key="4">
    <source>
        <dbReference type="ARBA" id="ARBA00022737"/>
    </source>
</evidence>
<dbReference type="HOGENOM" id="CLU_002603_1_0_1"/>
<evidence type="ECO:0000256" key="5">
    <source>
        <dbReference type="ARBA" id="ARBA00023242"/>
    </source>
</evidence>
<dbReference type="eggNOG" id="KOG4152">
    <property type="taxonomic scope" value="Eukaryota"/>
</dbReference>
<feature type="compositionally biased region" description="Polar residues" evidence="6">
    <location>
        <begin position="449"/>
        <end position="467"/>
    </location>
</feature>
<dbReference type="PANTHER" id="PTHR46003:SF1">
    <property type="entry name" value="HOST CELL FACTOR"/>
    <property type="match status" value="1"/>
</dbReference>
<dbReference type="SMART" id="SM00060">
    <property type="entry name" value="FN3"/>
    <property type="match status" value="2"/>
</dbReference>
<dbReference type="GO" id="GO:0034976">
    <property type="term" value="P:response to endoplasmic reticulum stress"/>
    <property type="evidence" value="ECO:0007669"/>
    <property type="project" value="EnsemblMetazoa"/>
</dbReference>
<proteinExistence type="predicted"/>
<dbReference type="OrthoDB" id="10001928at2759"/>
<dbReference type="FunCoup" id="E3M534">
    <property type="interactions" value="2799"/>
</dbReference>
<reference evidence="7" key="1">
    <citation type="submission" date="2007-07" db="EMBL/GenBank/DDBJ databases">
        <title>PCAP assembly of the Caenorhabditis remanei genome.</title>
        <authorList>
            <consortium name="The Caenorhabditis remanei Sequencing Consortium"/>
            <person name="Wilson R.K."/>
        </authorList>
    </citation>
    <scope>NUCLEOTIDE SEQUENCE [LARGE SCALE GENOMIC DNA]</scope>
    <source>
        <strain evidence="7">PB4641</strain>
    </source>
</reference>
<dbReference type="Gene3D" id="2.120.10.80">
    <property type="entry name" value="Kelch-type beta propeller"/>
    <property type="match status" value="1"/>
</dbReference>
<dbReference type="InterPro" id="IPR043536">
    <property type="entry name" value="HCF1/2"/>
</dbReference>
<feature type="compositionally biased region" description="Polar residues" evidence="6">
    <location>
        <begin position="515"/>
        <end position="524"/>
    </location>
</feature>
<dbReference type="InterPro" id="IPR015915">
    <property type="entry name" value="Kelch-typ_b-propeller"/>
</dbReference>
<organism evidence="8">
    <name type="scientific">Caenorhabditis remanei</name>
    <name type="common">Caenorhabditis vulgaris</name>
    <dbReference type="NCBI Taxonomy" id="31234"/>
    <lineage>
        <taxon>Eukaryota</taxon>
        <taxon>Metazoa</taxon>
        <taxon>Ecdysozoa</taxon>
        <taxon>Nematoda</taxon>
        <taxon>Chromadorea</taxon>
        <taxon>Rhabditida</taxon>
        <taxon>Rhabditina</taxon>
        <taxon>Rhabditomorpha</taxon>
        <taxon>Rhabditoidea</taxon>
        <taxon>Rhabditidae</taxon>
        <taxon>Peloderinae</taxon>
        <taxon>Caenorhabditis</taxon>
    </lineage>
</organism>
<dbReference type="GO" id="GO:0003714">
    <property type="term" value="F:transcription corepressor activity"/>
    <property type="evidence" value="ECO:0007669"/>
    <property type="project" value="EnsemblMetazoa"/>
</dbReference>
<dbReference type="PANTHER" id="PTHR46003">
    <property type="entry name" value="HOST CELL FACTOR"/>
    <property type="match status" value="1"/>
</dbReference>
<dbReference type="AlphaFoldDB" id="E3M534"/>
<evidence type="ECO:0000256" key="3">
    <source>
        <dbReference type="ARBA" id="ARBA00022553"/>
    </source>
</evidence>
<dbReference type="InterPro" id="IPR011043">
    <property type="entry name" value="Gal_Oxase/kelch_b-propeller"/>
</dbReference>
<dbReference type="GO" id="GO:0045944">
    <property type="term" value="P:positive regulation of transcription by RNA polymerase II"/>
    <property type="evidence" value="ECO:0007669"/>
    <property type="project" value="EnsemblMetazoa"/>
</dbReference>
<keyword evidence="4" id="KW-0677">Repeat</keyword>
<name>E3M534_CAERE</name>
<sequence length="781" mass="87271">MDENNELDHMDYHEENNAPVDETDKKLVRWRKINENDGPTPKPRHGHRAVVIRDLIVIFGGGNEGMIDELHVYNTETREWVVPQIRGEAPHPAAAFGAAAFGTKVYIFGGMVEYGKYSNDVYELTATRWEWRRMTTKVMGKDLPPAPRIGHSFVVSEKNQKAYMFGGLCNDLNDNKRNIPRYMNDLYVLDLSTAPNALVWSKPEIKGDQPSARESHTAVLYENDRVSRMVVYGGMDGNRLGDLWYLDLNTLQWTEMKITDPRHGFPPMPRSLHTSVLIGTKMFVYGGWVPVMPTAPGEQQDKEWKCTSSLGCWDVEENRWVPLQQYDTDKDDEPRARSGHCAAAMGDRMFIWSGRDGYRKAWSNQVCCRDMWVLETMKPEQSAKVQLGRAGFSSLEVSWPPVPGATGYFLQIGFGDPKDASASPAKRGQVSPRKQPAAATVQKEDEQNKGVTPSLISTQGTTYTTPAPSKPAIGEGGLPQDLFEDSEKNEGTSTSPKPSGDSQADVDSKKRESSSENATAQTSDSDVKKEIGEEKRKVEVQFENADDDLPWFDVGIIKNASINVTHYFNARQQPLEKQLHDLVEHNAFKCINEPNFTAEDKVALINGQTYRFRVSAINGLGKGAWSETASFKTCVPGYPSAPSSIRITKSQDGAQLTWEPPSNTNVSGKIIEYSVYLAVKSQTANPADSQLAFMRVYCGPHAECQVPQANLGTAYVDQTNKPAIIFRIAAKNEKGYGPATQVRWLQDQQKSMPPRSFPNVAPGYLYQHATPHLKKPRFEHH</sequence>
<dbReference type="GO" id="GO:0043054">
    <property type="term" value="P:dauer exit"/>
    <property type="evidence" value="ECO:0007669"/>
    <property type="project" value="EnsemblMetazoa"/>
</dbReference>
<dbReference type="GO" id="GO:0098542">
    <property type="term" value="P:defense response to other organism"/>
    <property type="evidence" value="ECO:0007669"/>
    <property type="project" value="EnsemblMetazoa"/>
</dbReference>
<dbReference type="GO" id="GO:0005667">
    <property type="term" value="C:transcription regulator complex"/>
    <property type="evidence" value="ECO:0007669"/>
    <property type="project" value="EnsemblMetazoa"/>
</dbReference>
<feature type="compositionally biased region" description="Polar residues" evidence="6">
    <location>
        <begin position="491"/>
        <end position="502"/>
    </location>
</feature>
<dbReference type="Proteomes" id="UP000008281">
    <property type="component" value="Unassembled WGS sequence"/>
</dbReference>
<dbReference type="GO" id="GO:0061629">
    <property type="term" value="F:RNA polymerase II-specific DNA-binding transcription factor binding"/>
    <property type="evidence" value="ECO:0007669"/>
    <property type="project" value="EnsemblMetazoa"/>
</dbReference>
<dbReference type="InterPro" id="IPR013783">
    <property type="entry name" value="Ig-like_fold"/>
</dbReference>
<dbReference type="GO" id="GO:0003713">
    <property type="term" value="F:transcription coactivator activity"/>
    <property type="evidence" value="ECO:0007669"/>
    <property type="project" value="EnsemblMetazoa"/>
</dbReference>
<dbReference type="InterPro" id="IPR059124">
    <property type="entry name" value="Kelch_HCF"/>
</dbReference>
<gene>
    <name evidence="7" type="primary">Cre-hcf-1</name>
    <name evidence="7" type="ORF">CRE_10832</name>
</gene>
<dbReference type="KEGG" id="crq:GCK72_014849"/>
<accession>E3M534</accession>
<protein>
    <submittedName>
        <fullName evidence="7">CRE-HCF-1 protein</fullName>
    </submittedName>
</protein>
<evidence type="ECO:0000256" key="6">
    <source>
        <dbReference type="SAM" id="MobiDB-lite"/>
    </source>
</evidence>
<keyword evidence="2" id="KW-0880">Kelch repeat</keyword>
<feature type="region of interest" description="Disordered" evidence="6">
    <location>
        <begin position="1"/>
        <end position="21"/>
    </location>
</feature>
<dbReference type="SUPFAM" id="SSF49265">
    <property type="entry name" value="Fibronectin type III"/>
    <property type="match status" value="1"/>
</dbReference>
<dbReference type="InterPro" id="IPR003961">
    <property type="entry name" value="FN3_dom"/>
</dbReference>
<dbReference type="Gene3D" id="2.60.40.10">
    <property type="entry name" value="Immunoglobulins"/>
    <property type="match status" value="2"/>
</dbReference>
<dbReference type="Pfam" id="PF13854">
    <property type="entry name" value="Kelch_HCF"/>
    <property type="match status" value="1"/>
</dbReference>
<dbReference type="SUPFAM" id="SSF50965">
    <property type="entry name" value="Galactose oxidase, central domain"/>
    <property type="match status" value="1"/>
</dbReference>
<dbReference type="GO" id="GO:0046686">
    <property type="term" value="P:response to cadmium ion"/>
    <property type="evidence" value="ECO:0007669"/>
    <property type="project" value="EnsemblMetazoa"/>
</dbReference>
<dbReference type="EMBL" id="DS268425">
    <property type="protein sequence ID" value="EFO92238.1"/>
    <property type="molecule type" value="Genomic_DNA"/>
</dbReference>
<keyword evidence="3" id="KW-0597">Phosphoprotein</keyword>
<dbReference type="GO" id="GO:0000122">
    <property type="term" value="P:negative regulation of transcription by RNA polymerase II"/>
    <property type="evidence" value="ECO:0007669"/>
    <property type="project" value="EnsemblMetazoa"/>
</dbReference>
<evidence type="ECO:0000313" key="7">
    <source>
        <dbReference type="EMBL" id="EFO92238.1"/>
    </source>
</evidence>
<dbReference type="InterPro" id="IPR036116">
    <property type="entry name" value="FN3_sf"/>
</dbReference>
<dbReference type="CDD" id="cd00063">
    <property type="entry name" value="FN3"/>
    <property type="match status" value="2"/>
</dbReference>
<dbReference type="GO" id="GO:0001221">
    <property type="term" value="F:transcription coregulator binding"/>
    <property type="evidence" value="ECO:0007669"/>
    <property type="project" value="EnsemblMetazoa"/>
</dbReference>
<evidence type="ECO:0000313" key="8">
    <source>
        <dbReference type="Proteomes" id="UP000008281"/>
    </source>
</evidence>
<keyword evidence="5" id="KW-0539">Nucleus</keyword>
<dbReference type="Gene3D" id="6.10.250.2590">
    <property type="match status" value="1"/>
</dbReference>
<dbReference type="GO" id="GO:0035097">
    <property type="term" value="C:histone methyltransferase complex"/>
    <property type="evidence" value="ECO:0007669"/>
    <property type="project" value="TreeGrafter"/>
</dbReference>
<comment type="subcellular location">
    <subcellularLocation>
        <location evidence="1">Nucleus</location>
    </subcellularLocation>
</comment>
<dbReference type="STRING" id="31234.E3M534"/>
<evidence type="ECO:0000256" key="2">
    <source>
        <dbReference type="ARBA" id="ARBA00022441"/>
    </source>
</evidence>
<dbReference type="GeneID" id="9799844"/>
<feature type="region of interest" description="Disordered" evidence="6">
    <location>
        <begin position="418"/>
        <end position="530"/>
    </location>
</feature>
<dbReference type="OMA" id="QVCCRDM"/>
<dbReference type="GO" id="GO:0008340">
    <property type="term" value="P:determination of adult lifespan"/>
    <property type="evidence" value="ECO:0007669"/>
    <property type="project" value="EnsemblMetazoa"/>
</dbReference>
<dbReference type="RefSeq" id="XP_003108546.2">
    <property type="nucleotide sequence ID" value="XM_003108498.2"/>
</dbReference>
<dbReference type="FunFam" id="2.120.10.80:FF:000015">
    <property type="entry name" value="host cell factor 1 isoform X1"/>
    <property type="match status" value="1"/>
</dbReference>
<dbReference type="CTD" id="9799844"/>
<dbReference type="GO" id="GO:0006979">
    <property type="term" value="P:response to oxidative stress"/>
    <property type="evidence" value="ECO:0007669"/>
    <property type="project" value="EnsemblMetazoa"/>
</dbReference>
<evidence type="ECO:0000256" key="1">
    <source>
        <dbReference type="ARBA" id="ARBA00004123"/>
    </source>
</evidence>
<keyword evidence="8" id="KW-1185">Reference proteome</keyword>